<dbReference type="eggNOG" id="ENOG502S025">
    <property type="taxonomic scope" value="Eukaryota"/>
</dbReference>
<feature type="transmembrane region" description="Helical" evidence="6">
    <location>
        <begin position="6"/>
        <end position="31"/>
    </location>
</feature>
<feature type="domain" description="Rhodopsin" evidence="7">
    <location>
        <begin position="28"/>
        <end position="264"/>
    </location>
</feature>
<dbReference type="InterPro" id="IPR052337">
    <property type="entry name" value="SAT4-like"/>
</dbReference>
<sequence length="419" mass="46256">MGHDVSGDTILAVGCVLIGLSTVAVAGRFYARFWLRRDGGNDDWLILAALIWALAMAVSEGMQVRYGLGSKGQVLSSIDPNFLLAFWATIWPYHLSMGFCRLSVVLQCLRIFPQANHGWVKWFMRALAVANGLNMVWATMSSILTCVPVSKYWHPEQEGHCMSWMILYTTNSTLAMALDFAVAILPVPWIRSLLLPIRQKVLLSAIFILAGFPCVIAAIRVQSLIEVTSKSGSDFSYGILAMLSCAEVYAAIICACLPSLKACWNHLRPRCIRHSHAICHWFPCSSCEYFSAGSFNILPQRLDSWLEGRRRGRHANTVFDTRMPQPQGVADTQQLEVQMSQQAHVQGPGKVVKSTTEQNSNQAAATELGTLIQHFGVLPSITGLSDDTMHETTRMRILPSVTGYTGTTWVESTATTEPG</sequence>
<dbReference type="GO" id="GO:0016020">
    <property type="term" value="C:membrane"/>
    <property type="evidence" value="ECO:0007669"/>
    <property type="project" value="UniProtKB-SubCell"/>
</dbReference>
<dbReference type="HOGENOM" id="CLU_028200_0_4_1"/>
<dbReference type="PANTHER" id="PTHR33048:SF47">
    <property type="entry name" value="INTEGRAL MEMBRANE PROTEIN-RELATED"/>
    <property type="match status" value="1"/>
</dbReference>
<evidence type="ECO:0000256" key="5">
    <source>
        <dbReference type="ARBA" id="ARBA00038359"/>
    </source>
</evidence>
<dbReference type="STRING" id="675120.N1PV39"/>
<feature type="transmembrane region" description="Helical" evidence="6">
    <location>
        <begin position="43"/>
        <end position="62"/>
    </location>
</feature>
<proteinExistence type="inferred from homology"/>
<feature type="transmembrane region" description="Helical" evidence="6">
    <location>
        <begin position="201"/>
        <end position="219"/>
    </location>
</feature>
<feature type="transmembrane region" description="Helical" evidence="6">
    <location>
        <begin position="239"/>
        <end position="260"/>
    </location>
</feature>
<evidence type="ECO:0000256" key="4">
    <source>
        <dbReference type="ARBA" id="ARBA00023136"/>
    </source>
</evidence>
<reference evidence="9" key="1">
    <citation type="journal article" date="2012" name="PLoS Genet.">
        <title>The genomes of the fungal plant pathogens Cladosporium fulvum and Dothistroma septosporum reveal adaptation to different hosts and lifestyles but also signatures of common ancestry.</title>
        <authorList>
            <person name="de Wit P.J.G.M."/>
            <person name="van der Burgt A."/>
            <person name="Oekmen B."/>
            <person name="Stergiopoulos I."/>
            <person name="Abd-Elsalam K.A."/>
            <person name="Aerts A.L."/>
            <person name="Bahkali A.H."/>
            <person name="Beenen H.G."/>
            <person name="Chettri P."/>
            <person name="Cox M.P."/>
            <person name="Datema E."/>
            <person name="de Vries R.P."/>
            <person name="Dhillon B."/>
            <person name="Ganley A.R."/>
            <person name="Griffiths S.A."/>
            <person name="Guo Y."/>
            <person name="Hamelin R.C."/>
            <person name="Henrissat B."/>
            <person name="Kabir M.S."/>
            <person name="Jashni M.K."/>
            <person name="Kema G."/>
            <person name="Klaubauf S."/>
            <person name="Lapidus A."/>
            <person name="Levasseur A."/>
            <person name="Lindquist E."/>
            <person name="Mehrabi R."/>
            <person name="Ohm R.A."/>
            <person name="Owen T.J."/>
            <person name="Salamov A."/>
            <person name="Schwelm A."/>
            <person name="Schijlen E."/>
            <person name="Sun H."/>
            <person name="van den Burg H.A."/>
            <person name="van Ham R.C.H.J."/>
            <person name="Zhang S."/>
            <person name="Goodwin S.B."/>
            <person name="Grigoriev I.V."/>
            <person name="Collemare J."/>
            <person name="Bradshaw R.E."/>
        </authorList>
    </citation>
    <scope>NUCLEOTIDE SEQUENCE [LARGE SCALE GENOMIC DNA]</scope>
    <source>
        <strain evidence="9">NZE10 / CBS 128990</strain>
    </source>
</reference>
<dbReference type="OMA" id="CEYFSAG"/>
<protein>
    <recommendedName>
        <fullName evidence="7">Rhodopsin domain-containing protein</fullName>
    </recommendedName>
</protein>
<dbReference type="Pfam" id="PF20684">
    <property type="entry name" value="Fung_rhodopsin"/>
    <property type="match status" value="1"/>
</dbReference>
<keyword evidence="9" id="KW-1185">Reference proteome</keyword>
<dbReference type="EMBL" id="KB446537">
    <property type="protein sequence ID" value="EME46813.1"/>
    <property type="molecule type" value="Genomic_DNA"/>
</dbReference>
<evidence type="ECO:0000256" key="1">
    <source>
        <dbReference type="ARBA" id="ARBA00004141"/>
    </source>
</evidence>
<evidence type="ECO:0000256" key="6">
    <source>
        <dbReference type="SAM" id="Phobius"/>
    </source>
</evidence>
<keyword evidence="4 6" id="KW-0472">Membrane</keyword>
<reference evidence="8 9" key="2">
    <citation type="journal article" date="2012" name="PLoS Pathog.">
        <title>Diverse lifestyles and strategies of plant pathogenesis encoded in the genomes of eighteen Dothideomycetes fungi.</title>
        <authorList>
            <person name="Ohm R.A."/>
            <person name="Feau N."/>
            <person name="Henrissat B."/>
            <person name="Schoch C.L."/>
            <person name="Horwitz B.A."/>
            <person name="Barry K.W."/>
            <person name="Condon B.J."/>
            <person name="Copeland A.C."/>
            <person name="Dhillon B."/>
            <person name="Glaser F."/>
            <person name="Hesse C.N."/>
            <person name="Kosti I."/>
            <person name="LaButti K."/>
            <person name="Lindquist E.A."/>
            <person name="Lucas S."/>
            <person name="Salamov A.A."/>
            <person name="Bradshaw R.E."/>
            <person name="Ciuffetti L."/>
            <person name="Hamelin R.C."/>
            <person name="Kema G.H.J."/>
            <person name="Lawrence C."/>
            <person name="Scott J.A."/>
            <person name="Spatafora J.W."/>
            <person name="Turgeon B.G."/>
            <person name="de Wit P.J.G.M."/>
            <person name="Zhong S."/>
            <person name="Goodwin S.B."/>
            <person name="Grigoriev I.V."/>
        </authorList>
    </citation>
    <scope>NUCLEOTIDE SEQUENCE [LARGE SCALE GENOMIC DNA]</scope>
    <source>
        <strain evidence="9">NZE10 / CBS 128990</strain>
    </source>
</reference>
<keyword evidence="2 6" id="KW-0812">Transmembrane</keyword>
<organism evidence="8 9">
    <name type="scientific">Dothistroma septosporum (strain NZE10 / CBS 128990)</name>
    <name type="common">Red band needle blight fungus</name>
    <name type="synonym">Mycosphaerella pini</name>
    <dbReference type="NCBI Taxonomy" id="675120"/>
    <lineage>
        <taxon>Eukaryota</taxon>
        <taxon>Fungi</taxon>
        <taxon>Dikarya</taxon>
        <taxon>Ascomycota</taxon>
        <taxon>Pezizomycotina</taxon>
        <taxon>Dothideomycetes</taxon>
        <taxon>Dothideomycetidae</taxon>
        <taxon>Mycosphaerellales</taxon>
        <taxon>Mycosphaerellaceae</taxon>
        <taxon>Dothistroma</taxon>
    </lineage>
</organism>
<dbReference type="OrthoDB" id="14833at2759"/>
<accession>N1PV39</accession>
<evidence type="ECO:0000313" key="8">
    <source>
        <dbReference type="EMBL" id="EME46813.1"/>
    </source>
</evidence>
<dbReference type="AlphaFoldDB" id="N1PV39"/>
<feature type="transmembrane region" description="Helical" evidence="6">
    <location>
        <begin position="122"/>
        <end position="144"/>
    </location>
</feature>
<keyword evidence="3 6" id="KW-1133">Transmembrane helix</keyword>
<comment type="subcellular location">
    <subcellularLocation>
        <location evidence="1">Membrane</location>
        <topology evidence="1">Multi-pass membrane protein</topology>
    </subcellularLocation>
</comment>
<dbReference type="Proteomes" id="UP000016933">
    <property type="component" value="Unassembled WGS sequence"/>
</dbReference>
<evidence type="ECO:0000259" key="7">
    <source>
        <dbReference type="Pfam" id="PF20684"/>
    </source>
</evidence>
<name>N1PV39_DOTSN</name>
<gene>
    <name evidence="8" type="ORF">DOTSEDRAFT_125706</name>
</gene>
<evidence type="ECO:0000256" key="2">
    <source>
        <dbReference type="ARBA" id="ARBA00022692"/>
    </source>
</evidence>
<comment type="similarity">
    <text evidence="5">Belongs to the SAT4 family.</text>
</comment>
<evidence type="ECO:0000313" key="9">
    <source>
        <dbReference type="Proteomes" id="UP000016933"/>
    </source>
</evidence>
<dbReference type="InterPro" id="IPR049326">
    <property type="entry name" value="Rhodopsin_dom_fungi"/>
</dbReference>
<dbReference type="PANTHER" id="PTHR33048">
    <property type="entry name" value="PTH11-LIKE INTEGRAL MEMBRANE PROTEIN (AFU_ORTHOLOGUE AFUA_5G11245)"/>
    <property type="match status" value="1"/>
</dbReference>
<evidence type="ECO:0000256" key="3">
    <source>
        <dbReference type="ARBA" id="ARBA00022989"/>
    </source>
</evidence>
<feature type="transmembrane region" description="Helical" evidence="6">
    <location>
        <begin position="82"/>
        <end position="102"/>
    </location>
</feature>
<feature type="transmembrane region" description="Helical" evidence="6">
    <location>
        <begin position="164"/>
        <end position="189"/>
    </location>
</feature>